<dbReference type="PROSITE" id="PS01125">
    <property type="entry name" value="ROK"/>
    <property type="match status" value="1"/>
</dbReference>
<keyword evidence="2" id="KW-1185">Reference proteome</keyword>
<dbReference type="InterPro" id="IPR000600">
    <property type="entry name" value="ROK"/>
</dbReference>
<dbReference type="Gene3D" id="3.30.420.40">
    <property type="match status" value="2"/>
</dbReference>
<protein>
    <submittedName>
        <fullName evidence="1">ROK family protein</fullName>
    </submittedName>
</protein>
<dbReference type="GO" id="GO:0004396">
    <property type="term" value="F:hexokinase activity"/>
    <property type="evidence" value="ECO:0007669"/>
    <property type="project" value="TreeGrafter"/>
</dbReference>
<reference evidence="1" key="2">
    <citation type="submission" date="2022-10" db="EMBL/GenBank/DDBJ databases">
        <authorList>
            <person name="Trinh H.N."/>
        </authorList>
    </citation>
    <scope>NUCLEOTIDE SEQUENCE</scope>
    <source>
        <strain evidence="1">RN2-1</strain>
    </source>
</reference>
<evidence type="ECO:0000313" key="1">
    <source>
        <dbReference type="EMBL" id="MCW3477857.1"/>
    </source>
</evidence>
<accession>A0AA42CKF6</accession>
<dbReference type="CDD" id="cd24066">
    <property type="entry name" value="ASKHA_NBD_ROK_EcFRK-like"/>
    <property type="match status" value="1"/>
</dbReference>
<dbReference type="PANTHER" id="PTHR18964:SF174">
    <property type="entry name" value="D-ALLOSE KINASE-RELATED"/>
    <property type="match status" value="1"/>
</dbReference>
<reference evidence="1" key="1">
    <citation type="submission" date="2022-09" db="EMBL/GenBank/DDBJ databases">
        <title>Rhodovastum sp. nov. RN2-1 isolated from soil in Seongnam, South Korea.</title>
        <authorList>
            <person name="Le N.T."/>
        </authorList>
    </citation>
    <scope>NUCLEOTIDE SEQUENCE</scope>
    <source>
        <strain evidence="1">RN2-1</strain>
    </source>
</reference>
<comment type="caution">
    <text evidence="1">The sequence shown here is derived from an EMBL/GenBank/DDBJ whole genome shotgun (WGS) entry which is preliminary data.</text>
</comment>
<dbReference type="Proteomes" id="UP001165679">
    <property type="component" value="Unassembled WGS sequence"/>
</dbReference>
<dbReference type="PANTHER" id="PTHR18964">
    <property type="entry name" value="ROK (REPRESSOR, ORF, KINASE) FAMILY"/>
    <property type="match status" value="1"/>
</dbReference>
<dbReference type="InterPro" id="IPR049874">
    <property type="entry name" value="ROK_cs"/>
</dbReference>
<proteinExistence type="predicted"/>
<evidence type="ECO:0000313" key="2">
    <source>
        <dbReference type="Proteomes" id="UP001165679"/>
    </source>
</evidence>
<dbReference type="EMBL" id="JAPDNT010000058">
    <property type="protein sequence ID" value="MCW3477857.1"/>
    <property type="molecule type" value="Genomic_DNA"/>
</dbReference>
<dbReference type="InterPro" id="IPR043129">
    <property type="entry name" value="ATPase_NBD"/>
</dbReference>
<gene>
    <name evidence="1" type="ORF">OL599_25240</name>
</gene>
<dbReference type="AlphaFoldDB" id="A0AA42CKF6"/>
<organism evidence="1 2">
    <name type="scientific">Limobrevibacterium gyesilva</name>
    <dbReference type="NCBI Taxonomy" id="2991712"/>
    <lineage>
        <taxon>Bacteria</taxon>
        <taxon>Pseudomonadati</taxon>
        <taxon>Pseudomonadota</taxon>
        <taxon>Alphaproteobacteria</taxon>
        <taxon>Acetobacterales</taxon>
        <taxon>Acetobacteraceae</taxon>
        <taxon>Limobrevibacterium</taxon>
    </lineage>
</organism>
<name>A0AA42CKF6_9PROT</name>
<dbReference type="RefSeq" id="WP_264716836.1">
    <property type="nucleotide sequence ID" value="NZ_JAPDNT010000058.1"/>
</dbReference>
<sequence length="304" mass="31710">MQQVYDFRIGIDLGGTKTEIAALTRDGMVVGRRRVPTPPGYDASVGGMADLVRQLEQEMGGTGSVGIGIPGVISPATGLVKNANTIALNGHPFDRDIAAALGREVRVENDANCFALSEAADGAAAGQSIVFGVIIGTGCGGGIVFDGKLLRGRHHIAGEWGHTPLPWPAPEELPGRICWCGHRNCLETLIAGPGLAMDTDGPGARDATHIPARAAAGDARAQAALARHADRMARGLAVIVNLIDPHVIVLGGGLSNMEHLYTELPRLMAPHVFSDFVHTPVVKNKHGDSSGVRGAAWLWPPPPG</sequence>
<dbReference type="SUPFAM" id="SSF53067">
    <property type="entry name" value="Actin-like ATPase domain"/>
    <property type="match status" value="1"/>
</dbReference>
<dbReference type="Pfam" id="PF00480">
    <property type="entry name" value="ROK"/>
    <property type="match status" value="1"/>
</dbReference>